<dbReference type="Pfam" id="PF01261">
    <property type="entry name" value="AP_endonuc_2"/>
    <property type="match status" value="1"/>
</dbReference>
<dbReference type="Gene3D" id="3.20.20.150">
    <property type="entry name" value="Divalent-metal-dependent TIM barrel enzymes"/>
    <property type="match status" value="1"/>
</dbReference>
<dbReference type="EMBL" id="BAABHC010000004">
    <property type="protein sequence ID" value="GAA4427969.1"/>
    <property type="molecule type" value="Genomic_DNA"/>
</dbReference>
<accession>A0ABP8LGF6</accession>
<dbReference type="PANTHER" id="PTHR12110:SF41">
    <property type="entry name" value="INOSOSE DEHYDRATASE"/>
    <property type="match status" value="1"/>
</dbReference>
<organism evidence="2 3">
    <name type="scientific">Pontibacter saemangeumensis</name>
    <dbReference type="NCBI Taxonomy" id="1084525"/>
    <lineage>
        <taxon>Bacteria</taxon>
        <taxon>Pseudomonadati</taxon>
        <taxon>Bacteroidota</taxon>
        <taxon>Cytophagia</taxon>
        <taxon>Cytophagales</taxon>
        <taxon>Hymenobacteraceae</taxon>
        <taxon>Pontibacter</taxon>
    </lineage>
</organism>
<dbReference type="SUPFAM" id="SSF51658">
    <property type="entry name" value="Xylose isomerase-like"/>
    <property type="match status" value="1"/>
</dbReference>
<comment type="caution">
    <text evidence="2">The sequence shown here is derived from an EMBL/GenBank/DDBJ whole genome shotgun (WGS) entry which is preliminary data.</text>
</comment>
<dbReference type="InterPro" id="IPR006311">
    <property type="entry name" value="TAT_signal"/>
</dbReference>
<evidence type="ECO:0000313" key="3">
    <source>
        <dbReference type="Proteomes" id="UP001500552"/>
    </source>
</evidence>
<dbReference type="Proteomes" id="UP001500552">
    <property type="component" value="Unassembled WGS sequence"/>
</dbReference>
<dbReference type="PANTHER" id="PTHR12110">
    <property type="entry name" value="HYDROXYPYRUVATE ISOMERASE"/>
    <property type="match status" value="1"/>
</dbReference>
<dbReference type="GO" id="GO:0016853">
    <property type="term" value="F:isomerase activity"/>
    <property type="evidence" value="ECO:0007669"/>
    <property type="project" value="UniProtKB-KW"/>
</dbReference>
<evidence type="ECO:0000313" key="2">
    <source>
        <dbReference type="EMBL" id="GAA4427969.1"/>
    </source>
</evidence>
<proteinExistence type="predicted"/>
<dbReference type="InterPro" id="IPR036237">
    <property type="entry name" value="Xyl_isomerase-like_sf"/>
</dbReference>
<name>A0ABP8LGF6_9BACT</name>
<keyword evidence="2" id="KW-0413">Isomerase</keyword>
<dbReference type="InterPro" id="IPR013022">
    <property type="entry name" value="Xyl_isomerase-like_TIM-brl"/>
</dbReference>
<dbReference type="PROSITE" id="PS51257">
    <property type="entry name" value="PROKAR_LIPOPROTEIN"/>
    <property type="match status" value="1"/>
</dbReference>
<dbReference type="InterPro" id="IPR050312">
    <property type="entry name" value="IolE/XylAMocC-like"/>
</dbReference>
<dbReference type="RefSeq" id="WP_345157488.1">
    <property type="nucleotide sequence ID" value="NZ_BAABHC010000004.1"/>
</dbReference>
<gene>
    <name evidence="2" type="ORF">GCM10023188_11700</name>
</gene>
<keyword evidence="3" id="KW-1185">Reference proteome</keyword>
<evidence type="ECO:0000259" key="1">
    <source>
        <dbReference type="Pfam" id="PF01261"/>
    </source>
</evidence>
<dbReference type="PROSITE" id="PS51318">
    <property type="entry name" value="TAT"/>
    <property type="match status" value="1"/>
</dbReference>
<feature type="domain" description="Xylose isomerase-like TIM barrel" evidence="1">
    <location>
        <begin position="79"/>
        <end position="289"/>
    </location>
</feature>
<protein>
    <submittedName>
        <fullName evidence="2">Sugar phosphate isomerase/epimerase</fullName>
    </submittedName>
</protein>
<reference evidence="3" key="1">
    <citation type="journal article" date="2019" name="Int. J. Syst. Evol. Microbiol.">
        <title>The Global Catalogue of Microorganisms (GCM) 10K type strain sequencing project: providing services to taxonomists for standard genome sequencing and annotation.</title>
        <authorList>
            <consortium name="The Broad Institute Genomics Platform"/>
            <consortium name="The Broad Institute Genome Sequencing Center for Infectious Disease"/>
            <person name="Wu L."/>
            <person name="Ma J."/>
        </authorList>
    </citation>
    <scope>NUCLEOTIDE SEQUENCE [LARGE SCALE GENOMIC DNA]</scope>
    <source>
        <strain evidence="3">JCM 17926</strain>
    </source>
</reference>
<sequence>MNKRRSFLRQAGLLSAGVFLTPAIISCSSNTENAEETATAEADADAATTETASDAVIGLQLYSLRDQIKAEGIEAVIPKVAAAGYKEVETYGYSKENGFWGLDANAFNELLKANNLTSPSGHYGLDPYLGGGNEELLQSYIDAAKTIGQTYITIPYLGDNLRQDAAGYKKLAQRINEAAKKVNDEGLKLAYHNHDFEFKQFGDTTGYEILLSETDPELVKMELDLYWAYRADKDPVAMMQEHPGRFVMWHVKDMDKNDKSLNTEIGSGSIDYKTLFSKVQAEAEHIFVEQENFAAGMDPYKSISQSHDYIVNNLLNS</sequence>